<gene>
    <name evidence="2" type="ORF">HID58_082000</name>
</gene>
<dbReference type="Proteomes" id="UP000824890">
    <property type="component" value="Unassembled WGS sequence"/>
</dbReference>
<evidence type="ECO:0000256" key="1">
    <source>
        <dbReference type="SAM" id="MobiDB-lite"/>
    </source>
</evidence>
<protein>
    <submittedName>
        <fullName evidence="2">Uncharacterized protein</fullName>
    </submittedName>
</protein>
<sequence>MQELWEPLHPGTKNDAETMIYLSYLLAANPEEEESQRAEIFPEQPPDPDPHACRRYQTDLNNHTRVKTD</sequence>
<dbReference type="EMBL" id="JAGKQM010000018">
    <property type="protein sequence ID" value="KAH0864789.1"/>
    <property type="molecule type" value="Genomic_DNA"/>
</dbReference>
<name>A0ABQ7Y9C1_BRANA</name>
<reference evidence="2 3" key="1">
    <citation type="submission" date="2021-05" db="EMBL/GenBank/DDBJ databases">
        <title>Genome Assembly of Synthetic Allotetraploid Brassica napus Reveals Homoeologous Exchanges between Subgenomes.</title>
        <authorList>
            <person name="Davis J.T."/>
        </authorList>
    </citation>
    <scope>NUCLEOTIDE SEQUENCE [LARGE SCALE GENOMIC DNA]</scope>
    <source>
        <strain evidence="3">cv. Da-Ae</strain>
        <tissue evidence="2">Seedling</tissue>
    </source>
</reference>
<comment type="caution">
    <text evidence="2">The sequence shown here is derived from an EMBL/GenBank/DDBJ whole genome shotgun (WGS) entry which is preliminary data.</text>
</comment>
<proteinExistence type="predicted"/>
<organism evidence="2 3">
    <name type="scientific">Brassica napus</name>
    <name type="common">Rape</name>
    <dbReference type="NCBI Taxonomy" id="3708"/>
    <lineage>
        <taxon>Eukaryota</taxon>
        <taxon>Viridiplantae</taxon>
        <taxon>Streptophyta</taxon>
        <taxon>Embryophyta</taxon>
        <taxon>Tracheophyta</taxon>
        <taxon>Spermatophyta</taxon>
        <taxon>Magnoliopsida</taxon>
        <taxon>eudicotyledons</taxon>
        <taxon>Gunneridae</taxon>
        <taxon>Pentapetalae</taxon>
        <taxon>rosids</taxon>
        <taxon>malvids</taxon>
        <taxon>Brassicales</taxon>
        <taxon>Brassicaceae</taxon>
        <taxon>Brassiceae</taxon>
        <taxon>Brassica</taxon>
    </lineage>
</organism>
<keyword evidence="3" id="KW-1185">Reference proteome</keyword>
<accession>A0ABQ7Y9C1</accession>
<evidence type="ECO:0000313" key="2">
    <source>
        <dbReference type="EMBL" id="KAH0864789.1"/>
    </source>
</evidence>
<feature type="region of interest" description="Disordered" evidence="1">
    <location>
        <begin position="31"/>
        <end position="69"/>
    </location>
</feature>
<evidence type="ECO:0000313" key="3">
    <source>
        <dbReference type="Proteomes" id="UP000824890"/>
    </source>
</evidence>